<organism evidence="4 5">
    <name type="scientific">Pelagibaculum spongiae</name>
    <dbReference type="NCBI Taxonomy" id="2080658"/>
    <lineage>
        <taxon>Bacteria</taxon>
        <taxon>Pseudomonadati</taxon>
        <taxon>Pseudomonadota</taxon>
        <taxon>Gammaproteobacteria</taxon>
        <taxon>Oceanospirillales</taxon>
        <taxon>Pelagibaculum</taxon>
    </lineage>
</organism>
<dbReference type="SUPFAM" id="SSF53335">
    <property type="entry name" value="S-adenosyl-L-methionine-dependent methyltransferases"/>
    <property type="match status" value="1"/>
</dbReference>
<sequence>MNQEVASDQDVIDRNDNSYDRMPYESFPYKQSSMEHLATMGQLFGMNPPALDTARVLELGSAEGGNIIPFAEQYPKAKFVGVDLSEIQIASGKKHIENLKLDNIELHHMSITDIDKEFGEFDYIICHGVLSWVPDFVADKILEVCNENLSENGIAYISYNTLPGWNMIRTIRDMMLYHVKNIKTPEDKLVQARAMINFVKDSLKDSNTPHSVVLAQEADLLARHSDHYLVHEHLEDNNKQYYFNEFMEIASNNKLQYLADSSLSTMYVGNMSEAVAQKLDGVNDLVRSEQYMDFINNRRFRSSLLCHSSVQLSRHLTNDLIKKFAMTFNLVPEKPISEINIESDGVLKFFIGSDDQERFVETSSPEFKAILYVFYDNVGFPQSFDSIVKKANEIFKDDRKEKIESDLVENGINLAVKGLMNISLVERNRRKDIDKPKLSKLARYQAKDTESLWATNLNHEAIAIEVFEKYCMGYMDGENTKEQIVENLVERAINKELHFSKADVALEKEEEICIEVTRQLDLFIEKLDKNVLLV</sequence>
<comment type="caution">
    <text evidence="4">The sequence shown here is derived from an EMBL/GenBank/DDBJ whole genome shotgun (WGS) entry which is preliminary data.</text>
</comment>
<name>A0A2V1GX61_9GAMM</name>
<keyword evidence="5" id="KW-1185">Reference proteome</keyword>
<evidence type="ECO:0008006" key="6">
    <source>
        <dbReference type="Google" id="ProtNLM"/>
    </source>
</evidence>
<gene>
    <name evidence="4" type="ORF">DC094_11350</name>
</gene>
<dbReference type="Pfam" id="PF13847">
    <property type="entry name" value="Methyltransf_31"/>
    <property type="match status" value="1"/>
</dbReference>
<protein>
    <recommendedName>
        <fullName evidence="6">Methyltransferase</fullName>
    </recommendedName>
</protein>
<dbReference type="Pfam" id="PF10119">
    <property type="entry name" value="MethyTransf_Reg"/>
    <property type="match status" value="1"/>
</dbReference>
<dbReference type="InterPro" id="IPR029063">
    <property type="entry name" value="SAM-dependent_MTases_sf"/>
</dbReference>
<dbReference type="InterPro" id="IPR048976">
    <property type="entry name" value="WHD_PKMT"/>
</dbReference>
<feature type="domain" description="Methyltransferase" evidence="2">
    <location>
        <begin position="54"/>
        <end position="161"/>
    </location>
</feature>
<dbReference type="InterPro" id="IPR025714">
    <property type="entry name" value="Methyltranfer_dom"/>
</dbReference>
<dbReference type="InterPro" id="IPR018773">
    <property type="entry name" value="MeTrfase_reg_dom_prd"/>
</dbReference>
<evidence type="ECO:0000259" key="1">
    <source>
        <dbReference type="Pfam" id="PF10119"/>
    </source>
</evidence>
<dbReference type="OrthoDB" id="323463at2"/>
<dbReference type="InterPro" id="IPR050723">
    <property type="entry name" value="CFA/CMAS"/>
</dbReference>
<evidence type="ECO:0000259" key="2">
    <source>
        <dbReference type="Pfam" id="PF13847"/>
    </source>
</evidence>
<evidence type="ECO:0000313" key="5">
    <source>
        <dbReference type="Proteomes" id="UP000244906"/>
    </source>
</evidence>
<accession>A0A2V1GX61</accession>
<dbReference type="Gene3D" id="3.40.50.150">
    <property type="entry name" value="Vaccinia Virus protein VP39"/>
    <property type="match status" value="1"/>
</dbReference>
<feature type="domain" description="Methyltransferase regulatory" evidence="1">
    <location>
        <begin position="226"/>
        <end position="307"/>
    </location>
</feature>
<dbReference type="EMBL" id="QDDL01000004">
    <property type="protein sequence ID" value="PVZ68844.1"/>
    <property type="molecule type" value="Genomic_DNA"/>
</dbReference>
<evidence type="ECO:0000259" key="3">
    <source>
        <dbReference type="Pfam" id="PF21782"/>
    </source>
</evidence>
<dbReference type="PANTHER" id="PTHR43667:SF2">
    <property type="entry name" value="FATTY ACID C-METHYL TRANSFERASE"/>
    <property type="match status" value="1"/>
</dbReference>
<dbReference type="RefSeq" id="WP_116687229.1">
    <property type="nucleotide sequence ID" value="NZ_CAWNYD010000004.1"/>
</dbReference>
<dbReference type="AlphaFoldDB" id="A0A2V1GX61"/>
<reference evidence="4 5" key="1">
    <citation type="submission" date="2018-04" db="EMBL/GenBank/DDBJ databases">
        <title>Thalassorhabdus spongiae gen. nov., sp. nov., isolated from a marine sponge in South-West Iceland.</title>
        <authorList>
            <person name="Knobloch S."/>
            <person name="Daussin A."/>
            <person name="Johannsson R."/>
            <person name="Marteinsson V.T."/>
        </authorList>
    </citation>
    <scope>NUCLEOTIDE SEQUENCE [LARGE SCALE GENOMIC DNA]</scope>
    <source>
        <strain evidence="4 5">Hp12</strain>
    </source>
</reference>
<dbReference type="CDD" id="cd02440">
    <property type="entry name" value="AdoMet_MTases"/>
    <property type="match status" value="1"/>
</dbReference>
<dbReference type="Pfam" id="PF21782">
    <property type="entry name" value="WHD_PKMT"/>
    <property type="match status" value="1"/>
</dbReference>
<feature type="domain" description="PKMT C-terminal winged helix" evidence="3">
    <location>
        <begin position="434"/>
        <end position="532"/>
    </location>
</feature>
<proteinExistence type="predicted"/>
<dbReference type="PANTHER" id="PTHR43667">
    <property type="entry name" value="CYCLOPROPANE-FATTY-ACYL-PHOSPHOLIPID SYNTHASE"/>
    <property type="match status" value="1"/>
</dbReference>
<dbReference type="Proteomes" id="UP000244906">
    <property type="component" value="Unassembled WGS sequence"/>
</dbReference>
<evidence type="ECO:0000313" key="4">
    <source>
        <dbReference type="EMBL" id="PVZ68844.1"/>
    </source>
</evidence>